<dbReference type="EMBL" id="CP081135">
    <property type="protein sequence ID" value="UEL49732.1"/>
    <property type="molecule type" value="Genomic_DNA"/>
</dbReference>
<proteinExistence type="predicted"/>
<dbReference type="AlphaFoldDB" id="A0AAX2ZPL3"/>
<dbReference type="KEGG" id="tem:JW646_03725"/>
<dbReference type="InterPro" id="IPR014985">
    <property type="entry name" value="WbqC"/>
</dbReference>
<evidence type="ECO:0000313" key="2">
    <source>
        <dbReference type="Proteomes" id="UP001198983"/>
    </source>
</evidence>
<gene>
    <name evidence="1" type="ORF">JW646_03725</name>
</gene>
<reference evidence="1 2" key="1">
    <citation type="journal article" date="2023" name="Int. J. Syst. Evol. Microbiol.">
        <title>Terrisporobacter hibernicus sp. nov., isolated from bovine faeces in Northern Ireland.</title>
        <authorList>
            <person name="Mitchell M."/>
            <person name="Nguyen S.V."/>
            <person name="Connor M."/>
            <person name="Fairley D.J."/>
            <person name="Donoghue O."/>
            <person name="Marshall H."/>
            <person name="Koolman L."/>
            <person name="McMullan G."/>
            <person name="Schaffer K.E."/>
            <person name="McGrath J.W."/>
            <person name="Fanning S."/>
        </authorList>
    </citation>
    <scope>NUCLEOTIDE SEQUENCE [LARGE SCALE GENOMIC DNA]</scope>
    <source>
        <strain evidence="1 2">MCA3</strain>
    </source>
</reference>
<dbReference type="Proteomes" id="UP001198983">
    <property type="component" value="Chromosome"/>
</dbReference>
<dbReference type="Pfam" id="PF08889">
    <property type="entry name" value="WbqC"/>
    <property type="match status" value="1"/>
</dbReference>
<name>A0AAX2ZPL3_9FIRM</name>
<accession>A0AAX2ZPL3</accession>
<protein>
    <submittedName>
        <fullName evidence="1">WbqC family protein</fullName>
    </submittedName>
</protein>
<sequence>MQPYFFPYIGYFSLINSVDKFILLEDVQFIKRGWIERNRILSQNSEWNYIKVPLKKHSQNTLICDIKIKNDDNWKEKILSQLVHYKKNAKYYFKTIELVKECLSIQTDSITELNKHILVKICNYLDIKTDIIIFDSKNTPIIKPNSPDEWALNICLSLGNIHTYMNPEGGKIFFDIQKYKSKNIDIKFIKQNLKSYDQSKVEFIEGLSIIDLLMFNSKEEIKNMLCDYTYV</sequence>
<keyword evidence="2" id="KW-1185">Reference proteome</keyword>
<organism evidence="1 2">
    <name type="scientific">Terrisporobacter hibernicus</name>
    <dbReference type="NCBI Taxonomy" id="2813371"/>
    <lineage>
        <taxon>Bacteria</taxon>
        <taxon>Bacillati</taxon>
        <taxon>Bacillota</taxon>
        <taxon>Clostridia</taxon>
        <taxon>Peptostreptococcales</taxon>
        <taxon>Peptostreptococcaceae</taxon>
        <taxon>Terrisporobacter</taxon>
    </lineage>
</organism>
<evidence type="ECO:0000313" key="1">
    <source>
        <dbReference type="EMBL" id="UEL49732.1"/>
    </source>
</evidence>